<feature type="compositionally biased region" description="Basic and acidic residues" evidence="2">
    <location>
        <begin position="248"/>
        <end position="261"/>
    </location>
</feature>
<feature type="region of interest" description="Disordered" evidence="2">
    <location>
        <begin position="116"/>
        <end position="298"/>
    </location>
</feature>
<proteinExistence type="predicted"/>
<keyword evidence="1" id="KW-0175">Coiled coil</keyword>
<organism evidence="4 5">
    <name type="scientific">Carnegiea gigantea</name>
    <dbReference type="NCBI Taxonomy" id="171969"/>
    <lineage>
        <taxon>Eukaryota</taxon>
        <taxon>Viridiplantae</taxon>
        <taxon>Streptophyta</taxon>
        <taxon>Embryophyta</taxon>
        <taxon>Tracheophyta</taxon>
        <taxon>Spermatophyta</taxon>
        <taxon>Magnoliopsida</taxon>
        <taxon>eudicotyledons</taxon>
        <taxon>Gunneridae</taxon>
        <taxon>Pentapetalae</taxon>
        <taxon>Caryophyllales</taxon>
        <taxon>Cactineae</taxon>
        <taxon>Cactaceae</taxon>
        <taxon>Cactoideae</taxon>
        <taxon>Echinocereeae</taxon>
        <taxon>Carnegiea</taxon>
    </lineage>
</organism>
<dbReference type="AlphaFoldDB" id="A0A9Q1QFW2"/>
<feature type="compositionally biased region" description="Basic and acidic residues" evidence="2">
    <location>
        <begin position="170"/>
        <end position="199"/>
    </location>
</feature>
<feature type="domain" description="J" evidence="3">
    <location>
        <begin position="506"/>
        <end position="571"/>
    </location>
</feature>
<feature type="compositionally biased region" description="Low complexity" evidence="2">
    <location>
        <begin position="388"/>
        <end position="399"/>
    </location>
</feature>
<feature type="compositionally biased region" description="Basic and acidic residues" evidence="2">
    <location>
        <begin position="400"/>
        <end position="413"/>
    </location>
</feature>
<feature type="compositionally biased region" description="Polar residues" evidence="2">
    <location>
        <begin position="222"/>
        <end position="231"/>
    </location>
</feature>
<evidence type="ECO:0000313" key="5">
    <source>
        <dbReference type="Proteomes" id="UP001153076"/>
    </source>
</evidence>
<dbReference type="InterPro" id="IPR036869">
    <property type="entry name" value="J_dom_sf"/>
</dbReference>
<accession>A0A9Q1QFW2</accession>
<dbReference type="EMBL" id="JAKOGI010000182">
    <property type="protein sequence ID" value="KAJ8440893.1"/>
    <property type="molecule type" value="Genomic_DNA"/>
</dbReference>
<evidence type="ECO:0000256" key="1">
    <source>
        <dbReference type="SAM" id="Coils"/>
    </source>
</evidence>
<comment type="caution">
    <text evidence="4">The sequence shown here is derived from an EMBL/GenBank/DDBJ whole genome shotgun (WGS) entry which is preliminary data.</text>
</comment>
<dbReference type="PANTHER" id="PTHR36335">
    <property type="entry name" value="CHAPERONE DNAJ-DOMAIN SUPERFAMILY PROTEIN"/>
    <property type="match status" value="1"/>
</dbReference>
<dbReference type="Proteomes" id="UP001153076">
    <property type="component" value="Unassembled WGS sequence"/>
</dbReference>
<feature type="compositionally biased region" description="Polar residues" evidence="2">
    <location>
        <begin position="133"/>
        <end position="143"/>
    </location>
</feature>
<dbReference type="PANTHER" id="PTHR36335:SF1">
    <property type="entry name" value="CHAPERONE DNAJ-DOMAIN SUPERFAMILY PROTEIN"/>
    <property type="match status" value="1"/>
</dbReference>
<evidence type="ECO:0000256" key="2">
    <source>
        <dbReference type="SAM" id="MobiDB-lite"/>
    </source>
</evidence>
<evidence type="ECO:0000259" key="3">
    <source>
        <dbReference type="PROSITE" id="PS50076"/>
    </source>
</evidence>
<dbReference type="InterPro" id="IPR001623">
    <property type="entry name" value="DnaJ_domain"/>
</dbReference>
<dbReference type="Gene3D" id="1.10.287.110">
    <property type="entry name" value="DnaJ domain"/>
    <property type="match status" value="1"/>
</dbReference>
<protein>
    <recommendedName>
        <fullName evidence="3">J domain-containing protein</fullName>
    </recommendedName>
</protein>
<keyword evidence="5" id="KW-1185">Reference proteome</keyword>
<feature type="compositionally biased region" description="Polar residues" evidence="2">
    <location>
        <begin position="273"/>
        <end position="297"/>
    </location>
</feature>
<dbReference type="OrthoDB" id="498970at2759"/>
<gene>
    <name evidence="4" type="ORF">Cgig2_022749</name>
</gene>
<dbReference type="CDD" id="cd06257">
    <property type="entry name" value="DnaJ"/>
    <property type="match status" value="1"/>
</dbReference>
<evidence type="ECO:0000313" key="4">
    <source>
        <dbReference type="EMBL" id="KAJ8440893.1"/>
    </source>
</evidence>
<reference evidence="4" key="1">
    <citation type="submission" date="2022-04" db="EMBL/GenBank/DDBJ databases">
        <title>Carnegiea gigantea Genome sequencing and assembly v2.</title>
        <authorList>
            <person name="Copetti D."/>
            <person name="Sanderson M.J."/>
            <person name="Burquez A."/>
            <person name="Wojciechowski M.F."/>
        </authorList>
    </citation>
    <scope>NUCLEOTIDE SEQUENCE</scope>
    <source>
        <strain evidence="4">SGP5-SGP5p</strain>
        <tissue evidence="4">Aerial part</tissue>
    </source>
</reference>
<name>A0A9Q1QFW2_9CARY</name>
<feature type="region of interest" description="Disordered" evidence="2">
    <location>
        <begin position="328"/>
        <end position="413"/>
    </location>
</feature>
<feature type="coiled-coil region" evidence="1">
    <location>
        <begin position="431"/>
        <end position="500"/>
    </location>
</feature>
<sequence>MRAAQSFSGHFLPRKYFGKRTLRQCAKSAKGDNIVLIEVDSDDFGDVIILDVPESLQEKFRKNREHHVISIDDDDNASESRARKCDMADGATTSNRFSSASPVRCSNCANVNGAGPFVGEGSKPVKLSKSRRTYSGQGISTNRYGLGPDSDSESCSSESNDSDSELMEDSFGKLREEWEKASFRRRHDANVHSDTEDKAGPSTSNIPVHNSAEEGTAERLKPTSNPSNLSSFDHDSDSQRFAEGNEFSQRDSDAKETDGLFKRKRGRHEGSSDLENNAHSGESDQPFQDNTGCSTAEYSELPQDNCCFKNSTLNHEKNVVFSDVAEKLAEQSKSSQQDSEAEEMTKIFTGNHSDDTTKGTTNQDVESDPLAFNDSELGAAGPVTAPDNSSNSLNTGSKSSSDHNDMITDRQKIKETDEYKRAMEEEWASRQQQLLRQAEEARRLRNRKRAESMRIMDNERRQRLRLEEIRETRRKEEENLNLKEELRAEIRNQLHELETMCFDMASLLRALGIHVGGGHHPSSNEVQAAYKRACLTFHPDRLSTTDLRQQVEAEEKFKLISNMKDKFSLGR</sequence>
<dbReference type="PROSITE" id="PS50076">
    <property type="entry name" value="DNAJ_2"/>
    <property type="match status" value="1"/>
</dbReference>
<dbReference type="SUPFAM" id="SSF46565">
    <property type="entry name" value="Chaperone J-domain"/>
    <property type="match status" value="1"/>
</dbReference>